<name>A0AAV4DM05_9GAST</name>
<accession>A0AAV4DM05</accession>
<dbReference type="AlphaFoldDB" id="A0AAV4DM05"/>
<gene>
    <name evidence="1" type="ORF">PoB_007170900</name>
</gene>
<keyword evidence="2" id="KW-1185">Reference proteome</keyword>
<dbReference type="Proteomes" id="UP000735302">
    <property type="component" value="Unassembled WGS sequence"/>
</dbReference>
<reference evidence="1 2" key="1">
    <citation type="journal article" date="2021" name="Elife">
        <title>Chloroplast acquisition without the gene transfer in kleptoplastic sea slugs, Plakobranchus ocellatus.</title>
        <authorList>
            <person name="Maeda T."/>
            <person name="Takahashi S."/>
            <person name="Yoshida T."/>
            <person name="Shimamura S."/>
            <person name="Takaki Y."/>
            <person name="Nagai Y."/>
            <person name="Toyoda A."/>
            <person name="Suzuki Y."/>
            <person name="Arimoto A."/>
            <person name="Ishii H."/>
            <person name="Satoh N."/>
            <person name="Nishiyama T."/>
            <person name="Hasebe M."/>
            <person name="Maruyama T."/>
            <person name="Minagawa J."/>
            <person name="Obokata J."/>
            <person name="Shigenobu S."/>
        </authorList>
    </citation>
    <scope>NUCLEOTIDE SEQUENCE [LARGE SCALE GENOMIC DNA]</scope>
</reference>
<evidence type="ECO:0000313" key="2">
    <source>
        <dbReference type="Proteomes" id="UP000735302"/>
    </source>
</evidence>
<evidence type="ECO:0000313" key="1">
    <source>
        <dbReference type="EMBL" id="GFO45204.1"/>
    </source>
</evidence>
<organism evidence="1 2">
    <name type="scientific">Plakobranchus ocellatus</name>
    <dbReference type="NCBI Taxonomy" id="259542"/>
    <lineage>
        <taxon>Eukaryota</taxon>
        <taxon>Metazoa</taxon>
        <taxon>Spiralia</taxon>
        <taxon>Lophotrochozoa</taxon>
        <taxon>Mollusca</taxon>
        <taxon>Gastropoda</taxon>
        <taxon>Heterobranchia</taxon>
        <taxon>Euthyneura</taxon>
        <taxon>Panpulmonata</taxon>
        <taxon>Sacoglossa</taxon>
        <taxon>Placobranchoidea</taxon>
        <taxon>Plakobranchidae</taxon>
        <taxon>Plakobranchus</taxon>
    </lineage>
</organism>
<proteinExistence type="predicted"/>
<comment type="caution">
    <text evidence="1">The sequence shown here is derived from an EMBL/GenBank/DDBJ whole genome shotgun (WGS) entry which is preliminary data.</text>
</comment>
<protein>
    <submittedName>
        <fullName evidence="1">Uncharacterized protein</fullName>
    </submittedName>
</protein>
<sequence length="81" mass="9181">MLHYLNRYPAFCPPSPSAGLCASYVRRASHGYPSVSMKLSREAEQGWMSSATKTHRHEACYSRIVGVWISGRYSSLKTKER</sequence>
<dbReference type="EMBL" id="BLXT01008021">
    <property type="protein sequence ID" value="GFO45204.1"/>
    <property type="molecule type" value="Genomic_DNA"/>
</dbReference>